<dbReference type="Proteomes" id="UP000251647">
    <property type="component" value="Unassembled WGS sequence"/>
</dbReference>
<dbReference type="InterPro" id="IPR010985">
    <property type="entry name" value="Ribbon_hlx_hlx"/>
</dbReference>
<dbReference type="InterPro" id="IPR014795">
    <property type="entry name" value="TacA_1-like"/>
</dbReference>
<dbReference type="Gene3D" id="1.10.1220.10">
    <property type="entry name" value="Met repressor-like"/>
    <property type="match status" value="1"/>
</dbReference>
<dbReference type="AlphaFoldDB" id="A0A2T3QPN3"/>
<evidence type="ECO:0000256" key="2">
    <source>
        <dbReference type="ARBA" id="ARBA00049988"/>
    </source>
</evidence>
<sequence length="97" mass="10675">MVTTLHRITARVDIETQDLLTKTTAISGMSSINSFVISAAIEKAKKVIEHEQTLKLSQVDATLLMNALDRPALQNSKLKAAATRYGKKLNDEYGTSR</sequence>
<organism evidence="3 4">
    <name type="scientific">Photobacterium damselae</name>
    <dbReference type="NCBI Taxonomy" id="38293"/>
    <lineage>
        <taxon>Bacteria</taxon>
        <taxon>Pseudomonadati</taxon>
        <taxon>Pseudomonadota</taxon>
        <taxon>Gammaproteobacteria</taxon>
        <taxon>Vibrionales</taxon>
        <taxon>Vibrionaceae</taxon>
        <taxon>Photobacterium</taxon>
    </lineage>
</organism>
<dbReference type="Gene3D" id="1.20.890.30">
    <property type="entry name" value="VCA0319-like"/>
    <property type="match status" value="1"/>
</dbReference>
<accession>A0A2T3QPN3</accession>
<name>A0A2T3QPN3_PHODM</name>
<protein>
    <submittedName>
        <fullName evidence="3">Uncharacterized protein conserved in bacteria</fullName>
    </submittedName>
</protein>
<evidence type="ECO:0000313" key="3">
    <source>
        <dbReference type="EMBL" id="SPY27831.1"/>
    </source>
</evidence>
<comment type="similarity">
    <text evidence="2">Belongs to the TacA antitoxin family.</text>
</comment>
<dbReference type="SUPFAM" id="SSF47598">
    <property type="entry name" value="Ribbon-helix-helix"/>
    <property type="match status" value="1"/>
</dbReference>
<gene>
    <name evidence="3" type="ORF">NCTC11647_00896</name>
</gene>
<dbReference type="OrthoDB" id="5688377at2"/>
<dbReference type="Pfam" id="PF08681">
    <property type="entry name" value="TacA1"/>
    <property type="match status" value="1"/>
</dbReference>
<evidence type="ECO:0000313" key="4">
    <source>
        <dbReference type="Proteomes" id="UP000251647"/>
    </source>
</evidence>
<keyword evidence="1" id="KW-1277">Toxin-antitoxin system</keyword>
<evidence type="ECO:0000256" key="1">
    <source>
        <dbReference type="ARBA" id="ARBA00022649"/>
    </source>
</evidence>
<dbReference type="PANTHER" id="PTHR35401">
    <property type="entry name" value="COPG FAMILY HELIX-TURN-HELIX PROTEIN-RELATED-RELATED"/>
    <property type="match status" value="1"/>
</dbReference>
<dbReference type="EMBL" id="UATL01000001">
    <property type="protein sequence ID" value="SPY27831.1"/>
    <property type="molecule type" value="Genomic_DNA"/>
</dbReference>
<dbReference type="PANTHER" id="PTHR35401:SF2">
    <property type="entry name" value="ABC-TYPE TRANSPORT SYSTEM"/>
    <property type="match status" value="1"/>
</dbReference>
<dbReference type="InterPro" id="IPR013321">
    <property type="entry name" value="Arc_rbn_hlx_hlx"/>
</dbReference>
<dbReference type="RefSeq" id="WP_036764106.1">
    <property type="nucleotide sequence ID" value="NZ_PYOG01000001.1"/>
</dbReference>
<proteinExistence type="inferred from homology"/>
<dbReference type="GO" id="GO:0006355">
    <property type="term" value="P:regulation of DNA-templated transcription"/>
    <property type="evidence" value="ECO:0007669"/>
    <property type="project" value="InterPro"/>
</dbReference>
<reference evidence="3 4" key="1">
    <citation type="submission" date="2018-06" db="EMBL/GenBank/DDBJ databases">
        <authorList>
            <consortium name="Pathogen Informatics"/>
            <person name="Doyle S."/>
        </authorList>
    </citation>
    <scope>NUCLEOTIDE SEQUENCE [LARGE SCALE GENOMIC DNA]</scope>
    <source>
        <strain evidence="3 4">NCTC11647</strain>
    </source>
</reference>